<feature type="non-terminal residue" evidence="1">
    <location>
        <position position="1"/>
    </location>
</feature>
<accession>A0AAD4L3J5</accession>
<sequence length="63" mass="7154">CEDCRALASTPLYVGIMDRIRHGVHENAPLVYHGVGSLIEIARRKTERVQQLRLTKLNASRKL</sequence>
<organism evidence="1 2">
    <name type="scientific">Lactarius akahatsu</name>
    <dbReference type="NCBI Taxonomy" id="416441"/>
    <lineage>
        <taxon>Eukaryota</taxon>
        <taxon>Fungi</taxon>
        <taxon>Dikarya</taxon>
        <taxon>Basidiomycota</taxon>
        <taxon>Agaricomycotina</taxon>
        <taxon>Agaricomycetes</taxon>
        <taxon>Russulales</taxon>
        <taxon>Russulaceae</taxon>
        <taxon>Lactarius</taxon>
    </lineage>
</organism>
<dbReference type="AlphaFoldDB" id="A0AAD4L3J5"/>
<dbReference type="Proteomes" id="UP001201163">
    <property type="component" value="Unassembled WGS sequence"/>
</dbReference>
<evidence type="ECO:0000313" key="1">
    <source>
        <dbReference type="EMBL" id="KAH8978830.1"/>
    </source>
</evidence>
<proteinExistence type="predicted"/>
<keyword evidence="2" id="KW-1185">Reference proteome</keyword>
<gene>
    <name evidence="1" type="ORF">EDB92DRAFT_1787231</name>
</gene>
<evidence type="ECO:0000313" key="2">
    <source>
        <dbReference type="Proteomes" id="UP001201163"/>
    </source>
</evidence>
<dbReference type="EMBL" id="JAKELL010000201">
    <property type="protein sequence ID" value="KAH8978830.1"/>
    <property type="molecule type" value="Genomic_DNA"/>
</dbReference>
<reference evidence="1" key="1">
    <citation type="submission" date="2022-01" db="EMBL/GenBank/DDBJ databases">
        <title>Comparative genomics reveals a dynamic genome evolution in the ectomycorrhizal milk-cap (Lactarius) mushrooms.</title>
        <authorList>
            <consortium name="DOE Joint Genome Institute"/>
            <person name="Lebreton A."/>
            <person name="Tang N."/>
            <person name="Kuo A."/>
            <person name="LaButti K."/>
            <person name="Drula E."/>
            <person name="Barry K."/>
            <person name="Clum A."/>
            <person name="Lipzen A."/>
            <person name="Mousain D."/>
            <person name="Ng V."/>
            <person name="Wang R."/>
            <person name="Wang X."/>
            <person name="Dai Y."/>
            <person name="Henrissat B."/>
            <person name="Grigoriev I.V."/>
            <person name="Guerin-Laguette A."/>
            <person name="Yu F."/>
            <person name="Martin F.M."/>
        </authorList>
    </citation>
    <scope>NUCLEOTIDE SEQUENCE</scope>
    <source>
        <strain evidence="1">QP</strain>
    </source>
</reference>
<feature type="non-terminal residue" evidence="1">
    <location>
        <position position="63"/>
    </location>
</feature>
<comment type="caution">
    <text evidence="1">The sequence shown here is derived from an EMBL/GenBank/DDBJ whole genome shotgun (WGS) entry which is preliminary data.</text>
</comment>
<name>A0AAD4L3J5_9AGAM</name>
<protein>
    <submittedName>
        <fullName evidence="1">Uncharacterized protein</fullName>
    </submittedName>
</protein>